<name>A0ABR0CSW6_9LAMI</name>
<dbReference type="InterPro" id="IPR013187">
    <property type="entry name" value="F-box-assoc_dom_typ3"/>
</dbReference>
<dbReference type="InterPro" id="IPR017451">
    <property type="entry name" value="F-box-assoc_interact_dom"/>
</dbReference>
<dbReference type="PANTHER" id="PTHR31111:SF136">
    <property type="entry name" value="F-BOX ASSOCIATED DOMAIN-CONTAINING PROTEIN"/>
    <property type="match status" value="1"/>
</dbReference>
<proteinExistence type="predicted"/>
<dbReference type="NCBIfam" id="TIGR01640">
    <property type="entry name" value="F_box_assoc_1"/>
    <property type="match status" value="1"/>
</dbReference>
<evidence type="ECO:0000259" key="1">
    <source>
        <dbReference type="Pfam" id="PF08268"/>
    </source>
</evidence>
<keyword evidence="3" id="KW-1185">Reference proteome</keyword>
<dbReference type="PANTHER" id="PTHR31111">
    <property type="entry name" value="BNAA05G37150D PROTEIN-RELATED"/>
    <property type="match status" value="1"/>
</dbReference>
<accession>A0ABR0CSW6</accession>
<reference evidence="2 3" key="1">
    <citation type="journal article" date="2023" name="bioRxiv">
        <title>Genome report: Whole genome sequence and annotation of Penstemon davidsonii.</title>
        <authorList>
            <person name="Ostevik K.L."/>
            <person name="Alabady M."/>
            <person name="Zhang M."/>
            <person name="Rausher M.D."/>
        </authorList>
    </citation>
    <scope>NUCLEOTIDE SEQUENCE [LARGE SCALE GENOMIC DNA]</scope>
    <source>
        <strain evidence="2">DNT005</strain>
        <tissue evidence="2">Whole leaf</tissue>
    </source>
</reference>
<evidence type="ECO:0000313" key="3">
    <source>
        <dbReference type="Proteomes" id="UP001291926"/>
    </source>
</evidence>
<dbReference type="Pfam" id="PF08268">
    <property type="entry name" value="FBA_3"/>
    <property type="match status" value="1"/>
</dbReference>
<feature type="domain" description="F-box associated beta-propeller type 3" evidence="1">
    <location>
        <begin position="19"/>
        <end position="161"/>
    </location>
</feature>
<protein>
    <recommendedName>
        <fullName evidence="1">F-box associated beta-propeller type 3 domain-containing protein</fullName>
    </recommendedName>
</protein>
<dbReference type="EMBL" id="JAYDYQ010002686">
    <property type="protein sequence ID" value="KAK4479987.1"/>
    <property type="molecule type" value="Genomic_DNA"/>
</dbReference>
<gene>
    <name evidence="2" type="ORF">RD792_013041</name>
</gene>
<sequence>MRRLPSLSEEFRIIDEIGLCIDPLTDELKIVLIISPCCVCRQEPYYAVYTSNNDSWKYYEDDVHLDDHSTVSRSKCGTTFLNRFYYWKKYSVKTFSSVILAFEMHNEVFQDIEMPEIVRSRPDGDLCTYNDALALFYYNVNAFDNRIDIWVMKGKGCWMNLLTCVLPFRLYYPLGFWKGKQLFVATGANGIVKLVMYDPDLHNTRNIIAEKSENFCPRKVWHVYYKESLVSIEAGEIPDYDIQSEVIHKFLVRRWPGHNFDPE</sequence>
<organism evidence="2 3">
    <name type="scientific">Penstemon davidsonii</name>
    <dbReference type="NCBI Taxonomy" id="160366"/>
    <lineage>
        <taxon>Eukaryota</taxon>
        <taxon>Viridiplantae</taxon>
        <taxon>Streptophyta</taxon>
        <taxon>Embryophyta</taxon>
        <taxon>Tracheophyta</taxon>
        <taxon>Spermatophyta</taxon>
        <taxon>Magnoliopsida</taxon>
        <taxon>eudicotyledons</taxon>
        <taxon>Gunneridae</taxon>
        <taxon>Pentapetalae</taxon>
        <taxon>asterids</taxon>
        <taxon>lamiids</taxon>
        <taxon>Lamiales</taxon>
        <taxon>Plantaginaceae</taxon>
        <taxon>Cheloneae</taxon>
        <taxon>Penstemon</taxon>
    </lineage>
</organism>
<comment type="caution">
    <text evidence="2">The sequence shown here is derived from an EMBL/GenBank/DDBJ whole genome shotgun (WGS) entry which is preliminary data.</text>
</comment>
<dbReference type="Proteomes" id="UP001291926">
    <property type="component" value="Unassembled WGS sequence"/>
</dbReference>
<evidence type="ECO:0000313" key="2">
    <source>
        <dbReference type="EMBL" id="KAK4479987.1"/>
    </source>
</evidence>